<accession>A0A1Y5T963</accession>
<evidence type="ECO:0000256" key="1">
    <source>
        <dbReference type="SAM" id="Phobius"/>
    </source>
</evidence>
<dbReference type="Proteomes" id="UP000193870">
    <property type="component" value="Unassembled WGS sequence"/>
</dbReference>
<keyword evidence="1" id="KW-1133">Transmembrane helix</keyword>
<evidence type="ECO:0000313" key="2">
    <source>
        <dbReference type="EMBL" id="SLN56818.1"/>
    </source>
</evidence>
<keyword evidence="1" id="KW-0812">Transmembrane</keyword>
<name>A0A1Y5T963_9RHOB</name>
<keyword evidence="3" id="KW-1185">Reference proteome</keyword>
<evidence type="ECO:0008006" key="4">
    <source>
        <dbReference type="Google" id="ProtNLM"/>
    </source>
</evidence>
<protein>
    <recommendedName>
        <fullName evidence="4">Pseudopilin GspJ</fullName>
    </recommendedName>
</protein>
<sequence length="203" mass="21003">MTPSDDTSESGVVLIELLVALSIVAIMSAVMAGFLGQLRTVGRVGDEVAIRAELSAAADHLARTISAARAMPLSAPEARAGTDTNSRGQPALVGEGAGLRFVAVTPRGFSTNGLSEVTIASRRAGGELSLIEILRPARPGGASIVAEVVVIEGLDGAEFSYVDADGAVRAAWSEEKLPVGVRITLTRDHSNRPVSVRDFASLN</sequence>
<dbReference type="AlphaFoldDB" id="A0A1Y5T963"/>
<proteinExistence type="predicted"/>
<feature type="transmembrane region" description="Helical" evidence="1">
    <location>
        <begin position="12"/>
        <end position="35"/>
    </location>
</feature>
<organism evidence="2 3">
    <name type="scientific">Palleronia marisminoris</name>
    <dbReference type="NCBI Taxonomy" id="315423"/>
    <lineage>
        <taxon>Bacteria</taxon>
        <taxon>Pseudomonadati</taxon>
        <taxon>Pseudomonadota</taxon>
        <taxon>Alphaproteobacteria</taxon>
        <taxon>Rhodobacterales</taxon>
        <taxon>Roseobacteraceae</taxon>
        <taxon>Palleronia</taxon>
    </lineage>
</organism>
<dbReference type="EMBL" id="FWFV01000008">
    <property type="protein sequence ID" value="SLN56818.1"/>
    <property type="molecule type" value="Genomic_DNA"/>
</dbReference>
<keyword evidence="1" id="KW-0472">Membrane</keyword>
<reference evidence="2 3" key="1">
    <citation type="submission" date="2017-03" db="EMBL/GenBank/DDBJ databases">
        <authorList>
            <person name="Afonso C.L."/>
            <person name="Miller P.J."/>
            <person name="Scott M.A."/>
            <person name="Spackman E."/>
            <person name="Goraichik I."/>
            <person name="Dimitrov K.M."/>
            <person name="Suarez D.L."/>
            <person name="Swayne D.E."/>
        </authorList>
    </citation>
    <scope>NUCLEOTIDE SEQUENCE [LARGE SCALE GENOMIC DNA]</scope>
    <source>
        <strain evidence="2 3">CECT 7066</strain>
    </source>
</reference>
<dbReference type="STRING" id="315423.SAMN04488020_1082"/>
<gene>
    <name evidence="2" type="ORF">PAM7066_02710</name>
</gene>
<evidence type="ECO:0000313" key="3">
    <source>
        <dbReference type="Proteomes" id="UP000193870"/>
    </source>
</evidence>